<keyword evidence="2" id="KW-1185">Reference proteome</keyword>
<dbReference type="Proteomes" id="UP001428341">
    <property type="component" value="Unassembled WGS sequence"/>
</dbReference>
<organism evidence="1 2">
    <name type="scientific">Citrus x changshan-huyou</name>
    <dbReference type="NCBI Taxonomy" id="2935761"/>
    <lineage>
        <taxon>Eukaryota</taxon>
        <taxon>Viridiplantae</taxon>
        <taxon>Streptophyta</taxon>
        <taxon>Embryophyta</taxon>
        <taxon>Tracheophyta</taxon>
        <taxon>Spermatophyta</taxon>
        <taxon>Magnoliopsida</taxon>
        <taxon>eudicotyledons</taxon>
        <taxon>Gunneridae</taxon>
        <taxon>Pentapetalae</taxon>
        <taxon>rosids</taxon>
        <taxon>malvids</taxon>
        <taxon>Sapindales</taxon>
        <taxon>Rutaceae</taxon>
        <taxon>Aurantioideae</taxon>
        <taxon>Citrus</taxon>
    </lineage>
</organism>
<gene>
    <name evidence="1" type="ORF">WN944_026887</name>
</gene>
<sequence>MVNKDIENDNMVEKIMVEDRNDPSKMEKWRYTRHNVALVFEKKTQAYATAISGTLERFKERGRAEQFILYLLVSHKEGSEHFVTSSTQQSAYY</sequence>
<evidence type="ECO:0000313" key="1">
    <source>
        <dbReference type="EMBL" id="KAK9174883.1"/>
    </source>
</evidence>
<reference evidence="1 2" key="1">
    <citation type="submission" date="2024-05" db="EMBL/GenBank/DDBJ databases">
        <title>Haplotype-resolved chromosome-level genome assembly of Huyou (Citrus changshanensis).</title>
        <authorList>
            <person name="Miao C."/>
            <person name="Chen W."/>
            <person name="Wu Y."/>
            <person name="Wang L."/>
            <person name="Zhao S."/>
            <person name="Grierson D."/>
            <person name="Xu C."/>
            <person name="Chen K."/>
        </authorList>
    </citation>
    <scope>NUCLEOTIDE SEQUENCE [LARGE SCALE GENOMIC DNA]</scope>
    <source>
        <strain evidence="1">01-14</strain>
        <tissue evidence="1">Leaf</tissue>
    </source>
</reference>
<dbReference type="EMBL" id="JBCGBO010000025">
    <property type="protein sequence ID" value="KAK9174883.1"/>
    <property type="molecule type" value="Genomic_DNA"/>
</dbReference>
<proteinExistence type="predicted"/>
<accession>A0AAP0LHK4</accession>
<protein>
    <submittedName>
        <fullName evidence="1">Uncharacterized protein</fullName>
    </submittedName>
</protein>
<dbReference type="AlphaFoldDB" id="A0AAP0LHK4"/>
<comment type="caution">
    <text evidence="1">The sequence shown here is derived from an EMBL/GenBank/DDBJ whole genome shotgun (WGS) entry which is preliminary data.</text>
</comment>
<evidence type="ECO:0000313" key="2">
    <source>
        <dbReference type="Proteomes" id="UP001428341"/>
    </source>
</evidence>
<name>A0AAP0LHK4_9ROSI</name>